<evidence type="ECO:0000313" key="1">
    <source>
        <dbReference type="EMBL" id="EJK72135.1"/>
    </source>
</evidence>
<protein>
    <submittedName>
        <fullName evidence="1">Uncharacterized protein</fullName>
    </submittedName>
</protein>
<accession>K0T358</accession>
<name>K0T358_THAOC</name>
<organism evidence="1 2">
    <name type="scientific">Thalassiosira oceanica</name>
    <name type="common">Marine diatom</name>
    <dbReference type="NCBI Taxonomy" id="159749"/>
    <lineage>
        <taxon>Eukaryota</taxon>
        <taxon>Sar</taxon>
        <taxon>Stramenopiles</taxon>
        <taxon>Ochrophyta</taxon>
        <taxon>Bacillariophyta</taxon>
        <taxon>Coscinodiscophyceae</taxon>
        <taxon>Thalassiosirophycidae</taxon>
        <taxon>Thalassiosirales</taxon>
        <taxon>Thalassiosiraceae</taxon>
        <taxon>Thalassiosira</taxon>
    </lineage>
</organism>
<evidence type="ECO:0000313" key="2">
    <source>
        <dbReference type="Proteomes" id="UP000266841"/>
    </source>
</evidence>
<dbReference type="Proteomes" id="UP000266841">
    <property type="component" value="Unassembled WGS sequence"/>
</dbReference>
<proteinExistence type="predicted"/>
<dbReference type="AlphaFoldDB" id="K0T358"/>
<sequence length="155" mass="16005">MHSTLSQLSNATIPPSSGLKRQEFLAPFPSYGTVLEDRSAFHAGPPASPRVVLLWRRIRGVLEQQEHLGVVGLRPSPPGAAALHLPVARRRWRRQRRLGALGVRPRGGDDGRAAAALLHLVDGGGSGGGSRGGARPAAVCGAGPTYPPGAGAGPP</sequence>
<gene>
    <name evidence="1" type="ORF">THAOC_06364</name>
</gene>
<keyword evidence="2" id="KW-1185">Reference proteome</keyword>
<reference evidence="1 2" key="1">
    <citation type="journal article" date="2012" name="Genome Biol.">
        <title>Genome and low-iron response of an oceanic diatom adapted to chronic iron limitation.</title>
        <authorList>
            <person name="Lommer M."/>
            <person name="Specht M."/>
            <person name="Roy A.S."/>
            <person name="Kraemer L."/>
            <person name="Andreson R."/>
            <person name="Gutowska M.A."/>
            <person name="Wolf J."/>
            <person name="Bergner S.V."/>
            <person name="Schilhabel M.B."/>
            <person name="Klostermeier U.C."/>
            <person name="Beiko R.G."/>
            <person name="Rosenstiel P."/>
            <person name="Hippler M."/>
            <person name="Laroche J."/>
        </authorList>
    </citation>
    <scope>NUCLEOTIDE SEQUENCE [LARGE SCALE GENOMIC DNA]</scope>
    <source>
        <strain evidence="1 2">CCMP1005</strain>
    </source>
</reference>
<dbReference type="EMBL" id="AGNL01006313">
    <property type="protein sequence ID" value="EJK72135.1"/>
    <property type="molecule type" value="Genomic_DNA"/>
</dbReference>
<comment type="caution">
    <text evidence="1">The sequence shown here is derived from an EMBL/GenBank/DDBJ whole genome shotgun (WGS) entry which is preliminary data.</text>
</comment>